<keyword evidence="1" id="KW-0472">Membrane</keyword>
<feature type="transmembrane region" description="Helical" evidence="1">
    <location>
        <begin position="48"/>
        <end position="67"/>
    </location>
</feature>
<accession>A0A9E7N454</accession>
<protein>
    <submittedName>
        <fullName evidence="2">Uncharacterized protein</fullName>
    </submittedName>
</protein>
<dbReference type="Proteomes" id="UP001056634">
    <property type="component" value="Segment"/>
</dbReference>
<organism evidence="2 3">
    <name type="scientific">Brevundimonas phage vB_BpoS-Marchewka</name>
    <dbReference type="NCBI Taxonomy" id="2948604"/>
    <lineage>
        <taxon>Viruses</taxon>
        <taxon>Duplodnaviria</taxon>
        <taxon>Heunggongvirae</taxon>
        <taxon>Uroviricota</taxon>
        <taxon>Caudoviricetes</taxon>
        <taxon>Jeanschmidtviridae</taxon>
        <taxon>Marchewkavirus</taxon>
        <taxon>Marchewkavirus marchewka</taxon>
    </lineage>
</organism>
<keyword evidence="3" id="KW-1185">Reference proteome</keyword>
<keyword evidence="1" id="KW-1133">Transmembrane helix</keyword>
<reference evidence="2" key="1">
    <citation type="submission" date="2022-04" db="EMBL/GenBank/DDBJ databases">
        <authorList>
            <person name="Friedrich I."/>
            <person name="Schneider D."/>
            <person name="Poehlein A."/>
            <person name="Hertel R."/>
            <person name="Daniel R."/>
        </authorList>
    </citation>
    <scope>NUCLEOTIDE SEQUENCE</scope>
</reference>
<proteinExistence type="predicted"/>
<evidence type="ECO:0000313" key="2">
    <source>
        <dbReference type="EMBL" id="UTC28710.1"/>
    </source>
</evidence>
<dbReference type="EMBL" id="ON529851">
    <property type="protein sequence ID" value="UTC28710.1"/>
    <property type="molecule type" value="Genomic_DNA"/>
</dbReference>
<evidence type="ECO:0000313" key="3">
    <source>
        <dbReference type="Proteomes" id="UP001056634"/>
    </source>
</evidence>
<keyword evidence="1" id="KW-0812">Transmembrane</keyword>
<evidence type="ECO:0000256" key="1">
    <source>
        <dbReference type="SAM" id="Phobius"/>
    </source>
</evidence>
<name>A0A9E7N454_9CAUD</name>
<sequence>MNTRDNKTGRQPLSLMANVPCLLFGGAGVVLTVLGILLPLRAFQAAEALLPVAVVCFIFAWACFVQAETTD</sequence>
<feature type="transmembrane region" description="Helical" evidence="1">
    <location>
        <begin position="21"/>
        <end position="42"/>
    </location>
</feature>
<gene>
    <name evidence="2" type="ORF">MARCHEWKA_01970</name>
</gene>